<name>A0A5B8MXJ1_9CHLO</name>
<evidence type="ECO:0000313" key="2">
    <source>
        <dbReference type="EMBL" id="QDZ25319.1"/>
    </source>
</evidence>
<feature type="compositionally biased region" description="Low complexity" evidence="1">
    <location>
        <begin position="121"/>
        <end position="138"/>
    </location>
</feature>
<protein>
    <submittedName>
        <fullName evidence="2">Uncharacterized protein</fullName>
    </submittedName>
</protein>
<feature type="compositionally biased region" description="Basic and acidic residues" evidence="1">
    <location>
        <begin position="35"/>
        <end position="49"/>
    </location>
</feature>
<feature type="compositionally biased region" description="Acidic residues" evidence="1">
    <location>
        <begin position="171"/>
        <end position="180"/>
    </location>
</feature>
<feature type="region of interest" description="Disordered" evidence="1">
    <location>
        <begin position="883"/>
        <end position="937"/>
    </location>
</feature>
<sequence>MRSGGTIAEAIMRFRQSPPKARDEREKGTTFWWQDKGRKLERQMEEVGRTEGGGEQSSSPGTAKVEVAGDVADHQEEISLRVVQRPDDAAESGVVSGGMLLFGEEVLRQKVEKFEEALEKASSPSFSPVAPPLSSAVAREAEETVAEEKEVAAGTQEVESDSSRSPREEAGNDEGCEEGPPDPQSREKALGEEMPRQEHSPSPVAGEESEKAMQALAAQHPKLYQALQSKVGVKQNLFSPAEETEEAGASTRSDPFVEALDDAGAAVVADSLEEIEDVLHEEDILGGCTSEEEDAENKDGREAILGESTTPAVRELESALEDVLEDARSSVEIGEGGSDDPGAAAVSEEGGEPGSGGAVDLPEFGEATTSAEVDVSASPVVQMAQEGETGASVDSGIAEDEAEAPVPNPEDFLRDSGDELIKKVLCEIEAQVGSDVFTSDIAANLELQAMIRRQIESAQLESSGASSPAKSIQEALLASSLGIRAAPERPSPSHAGPEDTKESGEPPAMHLEMVHRYNRAAACIQKAFRSYLVGKKDDSGGGSDKGGDNPRVEYEKYLSSCTGTVDKLWAEVSGLFSAFPVICTQLYQDALLMANKEPHHRLKVEEAVRFLGSTLSLEENVKTYMRAIFQLDQCGDSLSLEQLHSKVMGNLCLKEDYVPDATWEGQLKEAYLVLQSENGKHVFEQLDIDQSMKFSLPRIACCFEILFEASSNELMELCKQMIHYLASKDLWELAYEDVVRAFQLIGNISVEDGASENAARVPDGGMKTAGDTLNQVDEKERLIMVSNMIDAKFEKNLAEVDEMFDAMGAELDAKAKEEGEEDAESNAGSVKGLIEAIDDLPCEEIDAIKEGVIRADDGSEDSEGDIDGGDNVLEAIAAELAKEEVSPPAAAPAAAEDSDEPTERPANVSDGQFDPVVEGSRDAAASPSQVADGEEQKDCVEVATKDYIEVATKDCSTQASGTDAEAQNRDTGRKLGGNAVLLNRAMDRIRLAKKLSHQKKIRDNIFSQIGDLCVDDLMHKLPENCRLKESLEMQHKPSIAHAPKQPSGYSPASPAVVAQEQLPRHNLNPGGIGETAAGNYPQWPPPVHAPSTFEAAQAQDSAATSFQGLGAGINHDKLSNISGKICKDLDNLLHHFERRDRAAAPHNPLVAQPSEGLLRQGESEAPPALPPQQAGHQQQWGWSAASGGAVPKGACKQPFFPFPFPYYGAGQQFHAAATSGASFVAGGSPGTPPPGFPMDVGAYGQVVHPNRNERGRVGGGGAATYSIEDSFQYISKQGWSNANFPKKVSSIENFERDDLKRAYVNTWQQVQAVYRQV</sequence>
<evidence type="ECO:0000313" key="3">
    <source>
        <dbReference type="Proteomes" id="UP000316726"/>
    </source>
</evidence>
<feature type="region of interest" description="Disordered" evidence="1">
    <location>
        <begin position="484"/>
        <end position="506"/>
    </location>
</feature>
<organism evidence="2 3">
    <name type="scientific">Chloropicon primus</name>
    <dbReference type="NCBI Taxonomy" id="1764295"/>
    <lineage>
        <taxon>Eukaryota</taxon>
        <taxon>Viridiplantae</taxon>
        <taxon>Chlorophyta</taxon>
        <taxon>Chloropicophyceae</taxon>
        <taxon>Chloropicales</taxon>
        <taxon>Chloropicaceae</taxon>
        <taxon>Chloropicon</taxon>
    </lineage>
</organism>
<feature type="region of interest" description="Disordered" evidence="1">
    <location>
        <begin position="1034"/>
        <end position="1054"/>
    </location>
</feature>
<evidence type="ECO:0000256" key="1">
    <source>
        <dbReference type="SAM" id="MobiDB-lite"/>
    </source>
</evidence>
<accession>A0A5B8MXJ1</accession>
<feature type="compositionally biased region" description="Basic and acidic residues" evidence="1">
    <location>
        <begin position="184"/>
        <end position="199"/>
    </location>
</feature>
<proteinExistence type="predicted"/>
<feature type="region of interest" description="Disordered" evidence="1">
    <location>
        <begin position="285"/>
        <end position="377"/>
    </location>
</feature>
<feature type="compositionally biased region" description="Basic and acidic residues" evidence="1">
    <location>
        <begin position="161"/>
        <end position="170"/>
    </location>
</feature>
<feature type="region of interest" description="Disordered" evidence="1">
    <location>
        <begin position="1064"/>
        <end position="1083"/>
    </location>
</feature>
<feature type="region of interest" description="Disordered" evidence="1">
    <location>
        <begin position="115"/>
        <end position="217"/>
    </location>
</feature>
<reference evidence="2 3" key="1">
    <citation type="submission" date="2018-07" db="EMBL/GenBank/DDBJ databases">
        <title>The complete nuclear genome of the prasinophyte Chloropicon primus (CCMP1205).</title>
        <authorList>
            <person name="Pombert J.-F."/>
            <person name="Otis C."/>
            <person name="Turmel M."/>
            <person name="Lemieux C."/>
        </authorList>
    </citation>
    <scope>NUCLEOTIDE SEQUENCE [LARGE SCALE GENOMIC DNA]</scope>
    <source>
        <strain evidence="2 3">CCMP1205</strain>
    </source>
</reference>
<feature type="region of interest" description="Disordered" evidence="1">
    <location>
        <begin position="1"/>
        <end position="64"/>
    </location>
</feature>
<keyword evidence="3" id="KW-1185">Reference proteome</keyword>
<dbReference type="Proteomes" id="UP000316726">
    <property type="component" value="Chromosome 16"/>
</dbReference>
<gene>
    <name evidence="2" type="ORF">A3770_16p78370</name>
</gene>
<feature type="region of interest" description="Disordered" evidence="1">
    <location>
        <begin position="1158"/>
        <end position="1178"/>
    </location>
</feature>
<feature type="compositionally biased region" description="Basic and acidic residues" evidence="1">
    <location>
        <begin position="139"/>
        <end position="151"/>
    </location>
</feature>
<dbReference type="EMBL" id="CP031049">
    <property type="protein sequence ID" value="QDZ25319.1"/>
    <property type="molecule type" value="Genomic_DNA"/>
</dbReference>